<accession>A0A915IG08</accession>
<dbReference type="Proteomes" id="UP000887565">
    <property type="component" value="Unplaced"/>
</dbReference>
<reference evidence="2" key="1">
    <citation type="submission" date="2022-11" db="UniProtKB">
        <authorList>
            <consortium name="WormBaseParasite"/>
        </authorList>
    </citation>
    <scope>IDENTIFICATION</scope>
</reference>
<protein>
    <submittedName>
        <fullName evidence="2">Uncharacterized protein</fullName>
    </submittedName>
</protein>
<sequence length="128" mass="15394">MVVKLGAIGEKFLKAIIVDKNMPDYVNEEEKDSPIYLYLNRKVTDDDRTRDNFYSPVYNLLPEHKDPFEPKIDPQTKKYILEKLHILPEKRSGAEHVRTEKVYHEEDEEEEIPYDKKKEIWLKYGYFD</sequence>
<dbReference type="WBParaSite" id="nRc.2.0.1.t12843-RA">
    <property type="protein sequence ID" value="nRc.2.0.1.t12843-RA"/>
    <property type="gene ID" value="nRc.2.0.1.g12843"/>
</dbReference>
<dbReference type="AlphaFoldDB" id="A0A915IG08"/>
<evidence type="ECO:0000313" key="2">
    <source>
        <dbReference type="WBParaSite" id="nRc.2.0.1.t12843-RA"/>
    </source>
</evidence>
<evidence type="ECO:0000313" key="1">
    <source>
        <dbReference type="Proteomes" id="UP000887565"/>
    </source>
</evidence>
<name>A0A915IG08_ROMCU</name>
<keyword evidence="1" id="KW-1185">Reference proteome</keyword>
<organism evidence="1 2">
    <name type="scientific">Romanomermis culicivorax</name>
    <name type="common">Nematode worm</name>
    <dbReference type="NCBI Taxonomy" id="13658"/>
    <lineage>
        <taxon>Eukaryota</taxon>
        <taxon>Metazoa</taxon>
        <taxon>Ecdysozoa</taxon>
        <taxon>Nematoda</taxon>
        <taxon>Enoplea</taxon>
        <taxon>Dorylaimia</taxon>
        <taxon>Mermithida</taxon>
        <taxon>Mermithoidea</taxon>
        <taxon>Mermithidae</taxon>
        <taxon>Romanomermis</taxon>
    </lineage>
</organism>
<proteinExistence type="predicted"/>